<keyword evidence="2 5" id="KW-0808">Transferase</keyword>
<evidence type="ECO:0000259" key="4">
    <source>
        <dbReference type="Pfam" id="PF00535"/>
    </source>
</evidence>
<dbReference type="InterPro" id="IPR001173">
    <property type="entry name" value="Glyco_trans_2-like"/>
</dbReference>
<evidence type="ECO:0000313" key="5">
    <source>
        <dbReference type="EMBL" id="MFD0836290.1"/>
    </source>
</evidence>
<reference evidence="6" key="1">
    <citation type="journal article" date="2019" name="Int. J. Syst. Evol. Microbiol.">
        <title>The Global Catalogue of Microorganisms (GCM) 10K type strain sequencing project: providing services to taxonomists for standard genome sequencing and annotation.</title>
        <authorList>
            <consortium name="The Broad Institute Genomics Platform"/>
            <consortium name="The Broad Institute Genome Sequencing Center for Infectious Disease"/>
            <person name="Wu L."/>
            <person name="Ma J."/>
        </authorList>
    </citation>
    <scope>NUCLEOTIDE SEQUENCE [LARGE SCALE GENOMIC DNA]</scope>
    <source>
        <strain evidence="6">CCUG 60529</strain>
    </source>
</reference>
<dbReference type="SUPFAM" id="SSF53448">
    <property type="entry name" value="Nucleotide-diphospho-sugar transferases"/>
    <property type="match status" value="1"/>
</dbReference>
<keyword evidence="3" id="KW-1133">Transmembrane helix</keyword>
<dbReference type="EC" id="2.4.-.-" evidence="5"/>
<sequence>MMLSVILPVYNAESYLEKCIDSILNQTFFDFEVILINDGSKDNSSTICEFYASKDNRIIYINQKNQGVAIARNVGLKMAKGKYIGFVDADDFIDNNMFQNILNPALIYNCDVVIAHYKICNKGKYIIPHTNIPVNTCLNKNEVKDNLLRSYYTGSDPIIPDLWNKIYKYAFIKQHGHKFQIQKGVRASDYWFNFDVFKTAESVFVIEDANYNYNNEISNSIINTFRENQFNGFLEANKKLINENIKFNFQIEYDKFYLPFYNNTNQYILSALSSKGYILGYKFVKQILKNKEFICCFSHIKNKKIHLKIIHVFIKLRMFTFAFFCYSLWHLTIQIRRK</sequence>
<evidence type="ECO:0000256" key="3">
    <source>
        <dbReference type="SAM" id="Phobius"/>
    </source>
</evidence>
<evidence type="ECO:0000313" key="6">
    <source>
        <dbReference type="Proteomes" id="UP001597011"/>
    </source>
</evidence>
<protein>
    <submittedName>
        <fullName evidence="5">Glycosyltransferase</fullName>
        <ecNumber evidence="5">2.4.-.-</ecNumber>
    </submittedName>
</protein>
<gene>
    <name evidence="5" type="ORF">ACFQ0I_10970</name>
</gene>
<dbReference type="Proteomes" id="UP001597011">
    <property type="component" value="Unassembled WGS sequence"/>
</dbReference>
<evidence type="ECO:0000256" key="2">
    <source>
        <dbReference type="ARBA" id="ARBA00022679"/>
    </source>
</evidence>
<feature type="domain" description="Glycosyltransferase 2-like" evidence="4">
    <location>
        <begin position="4"/>
        <end position="132"/>
    </location>
</feature>
<dbReference type="PANTHER" id="PTHR22916">
    <property type="entry name" value="GLYCOSYLTRANSFERASE"/>
    <property type="match status" value="1"/>
</dbReference>
<name>A0ABW3BTN7_9FLAO</name>
<proteinExistence type="predicted"/>
<dbReference type="GO" id="GO:0016757">
    <property type="term" value="F:glycosyltransferase activity"/>
    <property type="evidence" value="ECO:0007669"/>
    <property type="project" value="UniProtKB-KW"/>
</dbReference>
<dbReference type="PANTHER" id="PTHR22916:SF51">
    <property type="entry name" value="GLYCOSYLTRANSFERASE EPSH-RELATED"/>
    <property type="match status" value="1"/>
</dbReference>
<feature type="transmembrane region" description="Helical" evidence="3">
    <location>
        <begin position="309"/>
        <end position="329"/>
    </location>
</feature>
<accession>A0ABW3BTN7</accession>
<dbReference type="InterPro" id="IPR029044">
    <property type="entry name" value="Nucleotide-diphossugar_trans"/>
</dbReference>
<evidence type="ECO:0000256" key="1">
    <source>
        <dbReference type="ARBA" id="ARBA00022676"/>
    </source>
</evidence>
<dbReference type="Gene3D" id="3.90.550.10">
    <property type="entry name" value="Spore Coat Polysaccharide Biosynthesis Protein SpsA, Chain A"/>
    <property type="match status" value="1"/>
</dbReference>
<dbReference type="CDD" id="cd00761">
    <property type="entry name" value="Glyco_tranf_GTA_type"/>
    <property type="match status" value="1"/>
</dbReference>
<keyword evidence="3" id="KW-0812">Transmembrane</keyword>
<dbReference type="RefSeq" id="WP_379942221.1">
    <property type="nucleotide sequence ID" value="NZ_JBHTIB010000012.1"/>
</dbReference>
<dbReference type="Pfam" id="PF00535">
    <property type="entry name" value="Glycos_transf_2"/>
    <property type="match status" value="1"/>
</dbReference>
<keyword evidence="1 5" id="KW-0328">Glycosyltransferase</keyword>
<keyword evidence="3" id="KW-0472">Membrane</keyword>
<organism evidence="5 6">
    <name type="scientific">Mariniflexile aquimaris</name>
    <dbReference type="NCBI Taxonomy" id="881009"/>
    <lineage>
        <taxon>Bacteria</taxon>
        <taxon>Pseudomonadati</taxon>
        <taxon>Bacteroidota</taxon>
        <taxon>Flavobacteriia</taxon>
        <taxon>Flavobacteriales</taxon>
        <taxon>Flavobacteriaceae</taxon>
        <taxon>Mariniflexile</taxon>
    </lineage>
</organism>
<dbReference type="EMBL" id="JBHTIB010000012">
    <property type="protein sequence ID" value="MFD0836290.1"/>
    <property type="molecule type" value="Genomic_DNA"/>
</dbReference>
<keyword evidence="6" id="KW-1185">Reference proteome</keyword>
<comment type="caution">
    <text evidence="5">The sequence shown here is derived from an EMBL/GenBank/DDBJ whole genome shotgun (WGS) entry which is preliminary data.</text>
</comment>